<feature type="transmembrane region" description="Helical" evidence="13">
    <location>
        <begin position="367"/>
        <end position="387"/>
    </location>
</feature>
<feature type="transmembrane region" description="Helical" evidence="13">
    <location>
        <begin position="325"/>
        <end position="347"/>
    </location>
</feature>
<dbReference type="InterPro" id="IPR045070">
    <property type="entry name" value="MATE_MepA-like"/>
</dbReference>
<dbReference type="PANTHER" id="PTHR43298:SF2">
    <property type="entry name" value="FMN_FAD EXPORTER YEEO-RELATED"/>
    <property type="match status" value="1"/>
</dbReference>
<evidence type="ECO:0000313" key="14">
    <source>
        <dbReference type="EMBL" id="GLQ04959.1"/>
    </source>
</evidence>
<keyword evidence="8 13" id="KW-1133">Transmembrane helix</keyword>
<feature type="transmembrane region" description="Helical" evidence="13">
    <location>
        <begin position="281"/>
        <end position="304"/>
    </location>
</feature>
<dbReference type="PIRSF" id="PIRSF006603">
    <property type="entry name" value="DinF"/>
    <property type="match status" value="1"/>
</dbReference>
<evidence type="ECO:0000256" key="4">
    <source>
        <dbReference type="ARBA" id="ARBA00022448"/>
    </source>
</evidence>
<keyword evidence="11" id="KW-0046">Antibiotic resistance</keyword>
<dbReference type="NCBIfam" id="TIGR00797">
    <property type="entry name" value="matE"/>
    <property type="match status" value="1"/>
</dbReference>
<feature type="transmembrane region" description="Helical" evidence="13">
    <location>
        <begin position="20"/>
        <end position="41"/>
    </location>
</feature>
<name>A0ABQ5U0X2_9PROT</name>
<evidence type="ECO:0000256" key="2">
    <source>
        <dbReference type="ARBA" id="ARBA00008417"/>
    </source>
</evidence>
<comment type="caution">
    <text evidence="14">The sequence shown here is derived from an EMBL/GenBank/DDBJ whole genome shotgun (WGS) entry which is preliminary data.</text>
</comment>
<dbReference type="CDD" id="cd13143">
    <property type="entry name" value="MATE_MepA_like"/>
    <property type="match status" value="1"/>
</dbReference>
<keyword evidence="6" id="KW-1003">Cell membrane</keyword>
<comment type="similarity">
    <text evidence="2">Belongs to the multi antimicrobial extrusion (MATE) (TC 2.A.66.1) family. MepA subfamily.</text>
</comment>
<feature type="transmembrane region" description="Helical" evidence="13">
    <location>
        <begin position="140"/>
        <end position="159"/>
    </location>
</feature>
<protein>
    <recommendedName>
        <fullName evidence="3">Multidrug export protein MepA</fullName>
    </recommendedName>
    <alternativeName>
        <fullName evidence="12">Multidrug-efflux transporter</fullName>
    </alternativeName>
</protein>
<feature type="transmembrane region" description="Helical" evidence="13">
    <location>
        <begin position="425"/>
        <end position="447"/>
    </location>
</feature>
<dbReference type="PANTHER" id="PTHR43298">
    <property type="entry name" value="MULTIDRUG RESISTANCE PROTEIN NORM-RELATED"/>
    <property type="match status" value="1"/>
</dbReference>
<keyword evidence="15" id="KW-1185">Reference proteome</keyword>
<evidence type="ECO:0000256" key="8">
    <source>
        <dbReference type="ARBA" id="ARBA00022989"/>
    </source>
</evidence>
<evidence type="ECO:0000256" key="13">
    <source>
        <dbReference type="SAM" id="Phobius"/>
    </source>
</evidence>
<keyword evidence="4" id="KW-0813">Transport</keyword>
<evidence type="ECO:0000256" key="11">
    <source>
        <dbReference type="ARBA" id="ARBA00023251"/>
    </source>
</evidence>
<evidence type="ECO:0000256" key="7">
    <source>
        <dbReference type="ARBA" id="ARBA00022692"/>
    </source>
</evidence>
<accession>A0ABQ5U0X2</accession>
<organism evidence="14 15">
    <name type="scientific">Sneathiella chinensis</name>
    <dbReference type="NCBI Taxonomy" id="349750"/>
    <lineage>
        <taxon>Bacteria</taxon>
        <taxon>Pseudomonadati</taxon>
        <taxon>Pseudomonadota</taxon>
        <taxon>Alphaproteobacteria</taxon>
        <taxon>Sneathiellales</taxon>
        <taxon>Sneathiellaceae</taxon>
        <taxon>Sneathiella</taxon>
    </lineage>
</organism>
<evidence type="ECO:0000256" key="5">
    <source>
        <dbReference type="ARBA" id="ARBA00022449"/>
    </source>
</evidence>
<proteinExistence type="inferred from homology"/>
<keyword evidence="7 13" id="KW-0812">Transmembrane</keyword>
<gene>
    <name evidence="14" type="ORF">GCM10007924_01800</name>
</gene>
<reference evidence="14" key="2">
    <citation type="submission" date="2023-01" db="EMBL/GenBank/DDBJ databases">
        <title>Draft genome sequence of Sneathiella chinensis strain NBRC 103408.</title>
        <authorList>
            <person name="Sun Q."/>
            <person name="Mori K."/>
        </authorList>
    </citation>
    <scope>NUCLEOTIDE SEQUENCE</scope>
    <source>
        <strain evidence="14">NBRC 103408</strain>
    </source>
</reference>
<feature type="transmembrane region" description="Helical" evidence="13">
    <location>
        <begin position="171"/>
        <end position="190"/>
    </location>
</feature>
<evidence type="ECO:0000256" key="9">
    <source>
        <dbReference type="ARBA" id="ARBA00023065"/>
    </source>
</evidence>
<evidence type="ECO:0000256" key="12">
    <source>
        <dbReference type="ARBA" id="ARBA00031636"/>
    </source>
</evidence>
<keyword evidence="9" id="KW-0406">Ion transport</keyword>
<dbReference type="InterPro" id="IPR002528">
    <property type="entry name" value="MATE_fam"/>
</dbReference>
<dbReference type="InterPro" id="IPR048279">
    <property type="entry name" value="MdtK-like"/>
</dbReference>
<feature type="transmembrane region" description="Helical" evidence="13">
    <location>
        <begin position="202"/>
        <end position="222"/>
    </location>
</feature>
<feature type="transmembrane region" description="Helical" evidence="13">
    <location>
        <begin position="243"/>
        <end position="269"/>
    </location>
</feature>
<evidence type="ECO:0000256" key="3">
    <source>
        <dbReference type="ARBA" id="ARBA00022106"/>
    </source>
</evidence>
<dbReference type="Pfam" id="PF01554">
    <property type="entry name" value="MatE"/>
    <property type="match status" value="2"/>
</dbReference>
<dbReference type="RefSeq" id="WP_284347771.1">
    <property type="nucleotide sequence ID" value="NZ_BSNF01000001.1"/>
</dbReference>
<sequence length="466" mass="50286">METGINTQDNIFLRGSLGLLYAKVATPIILVMLTNGLFTVVDGYFVGEFVGADAFSAVTMVFPLFMMVIALGTLVSSGYASVLARLLGAGRREDSEKAVVSALALSAVICLSLITLFALFGTSVINGIANGSQPLARMGYTYISITIWFSFLFFILALISDSFRCQGMIGSLTIISLLSTLLNILFNYILVVEFQMGVAGTAYGTVMAQALAILGALVYIYSREDSLKFRLRHITACLGRWGEYLLLGITPSLSYVGVSVISASIIFQLQVWNGDTYETSMAAYGIVTRLMTFGYMPLLGLTLAQQSIVGNNFGAGQWDRTLRSLRLSLLLSGTYCILLQLVFLILPGPIADIFVDDAAVILETARILPPVTLTYFLFGPLLMLPGFFQAIGDAGRAGLLGLTKIYFITLPLILGLPAVMGEMGIWYATPVADLVALGLTAVVLGLLTRRSGDWTRFLQTRAALQT</sequence>
<evidence type="ECO:0000256" key="1">
    <source>
        <dbReference type="ARBA" id="ARBA00004429"/>
    </source>
</evidence>
<keyword evidence="10 13" id="KW-0472">Membrane</keyword>
<reference evidence="14" key="1">
    <citation type="journal article" date="2014" name="Int. J. Syst. Evol. Microbiol.">
        <title>Complete genome of a new Firmicutes species belonging to the dominant human colonic microbiota ('Ruminococcus bicirculans') reveals two chromosomes and a selective capacity to utilize plant glucans.</title>
        <authorList>
            <consortium name="NISC Comparative Sequencing Program"/>
            <person name="Wegmann U."/>
            <person name="Louis P."/>
            <person name="Goesmann A."/>
            <person name="Henrissat B."/>
            <person name="Duncan S.H."/>
            <person name="Flint H.J."/>
        </authorList>
    </citation>
    <scope>NUCLEOTIDE SEQUENCE</scope>
    <source>
        <strain evidence="14">NBRC 103408</strain>
    </source>
</reference>
<keyword evidence="5" id="KW-0050">Antiport</keyword>
<evidence type="ECO:0000256" key="6">
    <source>
        <dbReference type="ARBA" id="ARBA00022475"/>
    </source>
</evidence>
<dbReference type="InterPro" id="IPR050222">
    <property type="entry name" value="MATE_MdtK"/>
</dbReference>
<comment type="subcellular location">
    <subcellularLocation>
        <location evidence="1">Cell inner membrane</location>
        <topology evidence="1">Multi-pass membrane protein</topology>
    </subcellularLocation>
</comment>
<evidence type="ECO:0000313" key="15">
    <source>
        <dbReference type="Proteomes" id="UP001161409"/>
    </source>
</evidence>
<dbReference type="Proteomes" id="UP001161409">
    <property type="component" value="Unassembled WGS sequence"/>
</dbReference>
<feature type="transmembrane region" description="Helical" evidence="13">
    <location>
        <begin position="61"/>
        <end position="87"/>
    </location>
</feature>
<feature type="transmembrane region" description="Helical" evidence="13">
    <location>
        <begin position="99"/>
        <end position="120"/>
    </location>
</feature>
<evidence type="ECO:0000256" key="10">
    <source>
        <dbReference type="ARBA" id="ARBA00023136"/>
    </source>
</evidence>
<dbReference type="EMBL" id="BSNF01000001">
    <property type="protein sequence ID" value="GLQ04959.1"/>
    <property type="molecule type" value="Genomic_DNA"/>
</dbReference>
<feature type="transmembrane region" description="Helical" evidence="13">
    <location>
        <begin position="399"/>
        <end position="419"/>
    </location>
</feature>